<dbReference type="AlphaFoldDB" id="A0A4Y8R9J3"/>
<dbReference type="InterPro" id="IPR006311">
    <property type="entry name" value="TAT_signal"/>
</dbReference>
<evidence type="ECO:0000256" key="1">
    <source>
        <dbReference type="SAM" id="SignalP"/>
    </source>
</evidence>
<accession>A0A4Y8R9J3</accession>
<protein>
    <recommendedName>
        <fullName evidence="4">DUF1036 domain-containing protein</fullName>
    </recommendedName>
</protein>
<keyword evidence="3" id="KW-1185">Reference proteome</keyword>
<proteinExistence type="predicted"/>
<gene>
    <name evidence="2" type="ORF">E3C22_21670</name>
</gene>
<reference evidence="2 3" key="1">
    <citation type="submission" date="2019-03" db="EMBL/GenBank/DDBJ databases">
        <title>Jiella endophytica sp. nov., a novel endophytic bacterium isolated from root of Ficus microcarpa Linn. f.</title>
        <authorList>
            <person name="Tuo L."/>
        </authorList>
    </citation>
    <scope>NUCLEOTIDE SEQUENCE [LARGE SCALE GENOMIC DNA]</scope>
    <source>
        <strain evidence="2 3">CBS5Q-3</strain>
    </source>
</reference>
<dbReference type="RefSeq" id="WP_134763976.1">
    <property type="nucleotide sequence ID" value="NZ_SOZD01000009.1"/>
</dbReference>
<evidence type="ECO:0008006" key="4">
    <source>
        <dbReference type="Google" id="ProtNLM"/>
    </source>
</evidence>
<dbReference type="Proteomes" id="UP000298179">
    <property type="component" value="Unassembled WGS sequence"/>
</dbReference>
<feature type="signal peptide" evidence="1">
    <location>
        <begin position="1"/>
        <end position="29"/>
    </location>
</feature>
<keyword evidence="1" id="KW-0732">Signal</keyword>
<name>A0A4Y8R9J3_9HYPH</name>
<evidence type="ECO:0000313" key="2">
    <source>
        <dbReference type="EMBL" id="TFF18382.1"/>
    </source>
</evidence>
<comment type="caution">
    <text evidence="2">The sequence shown here is derived from an EMBL/GenBank/DDBJ whole genome shotgun (WGS) entry which is preliminary data.</text>
</comment>
<sequence>MAHRRILTAAAAAASLAAATFAAAPPAAAQTAACVNLLVGAGYSAWMGVQVGKGITWSSSFPIGKTRCIRLPVEGMVQGTPYSVIVSAALGKRVTCSPDNLTYSSSTPYSVVFNAWGTSLSPKCAMPDAETTTGAESADMDTTAAGQRALEEFLSKGPQEYSGE</sequence>
<evidence type="ECO:0000313" key="3">
    <source>
        <dbReference type="Proteomes" id="UP000298179"/>
    </source>
</evidence>
<dbReference type="PROSITE" id="PS51318">
    <property type="entry name" value="TAT"/>
    <property type="match status" value="1"/>
</dbReference>
<organism evidence="2 3">
    <name type="scientific">Jiella endophytica</name>
    <dbReference type="NCBI Taxonomy" id="2558362"/>
    <lineage>
        <taxon>Bacteria</taxon>
        <taxon>Pseudomonadati</taxon>
        <taxon>Pseudomonadota</taxon>
        <taxon>Alphaproteobacteria</taxon>
        <taxon>Hyphomicrobiales</taxon>
        <taxon>Aurantimonadaceae</taxon>
        <taxon>Jiella</taxon>
    </lineage>
</organism>
<dbReference type="EMBL" id="SOZD01000009">
    <property type="protein sequence ID" value="TFF18382.1"/>
    <property type="molecule type" value="Genomic_DNA"/>
</dbReference>
<feature type="chain" id="PRO_5021278582" description="DUF1036 domain-containing protein" evidence="1">
    <location>
        <begin position="30"/>
        <end position="164"/>
    </location>
</feature>